<gene>
    <name evidence="8" type="primary">tsaD</name>
    <name evidence="10" type="ORF">FB466_0539</name>
</gene>
<dbReference type="SUPFAM" id="SSF53067">
    <property type="entry name" value="Actin-like ATPase domain"/>
    <property type="match status" value="1"/>
</dbReference>
<dbReference type="EC" id="2.3.1.234" evidence="8"/>
<dbReference type="InterPro" id="IPR022450">
    <property type="entry name" value="TsaD"/>
</dbReference>
<dbReference type="Pfam" id="PF00814">
    <property type="entry name" value="TsaD"/>
    <property type="match status" value="1"/>
</dbReference>
<organism evidence="10 11">
    <name type="scientific">Klugiella xanthotipulae</name>
    <dbReference type="NCBI Taxonomy" id="244735"/>
    <lineage>
        <taxon>Bacteria</taxon>
        <taxon>Bacillati</taxon>
        <taxon>Actinomycetota</taxon>
        <taxon>Actinomycetes</taxon>
        <taxon>Micrococcales</taxon>
        <taxon>Microbacteriaceae</taxon>
        <taxon>Klugiella</taxon>
    </lineage>
</organism>
<evidence type="ECO:0000259" key="9">
    <source>
        <dbReference type="PROSITE" id="PS51186"/>
    </source>
</evidence>
<keyword evidence="1 8" id="KW-0963">Cytoplasm</keyword>
<feature type="binding site" evidence="8">
    <location>
        <position position="354"/>
    </location>
    <ligand>
        <name>substrate</name>
    </ligand>
</feature>
<feature type="domain" description="N-acetyltransferase" evidence="9">
    <location>
        <begin position="9"/>
        <end position="162"/>
    </location>
</feature>
<dbReference type="GO" id="GO:0005737">
    <property type="term" value="C:cytoplasm"/>
    <property type="evidence" value="ECO:0007669"/>
    <property type="project" value="UniProtKB-SubCell"/>
</dbReference>
<dbReference type="PANTHER" id="PTHR11735">
    <property type="entry name" value="TRNA N6-ADENOSINE THREONYLCARBAMOYLTRANSFERASE"/>
    <property type="match status" value="1"/>
</dbReference>
<evidence type="ECO:0000256" key="1">
    <source>
        <dbReference type="ARBA" id="ARBA00022490"/>
    </source>
</evidence>
<feature type="binding site" evidence="8">
    <location>
        <position position="477"/>
    </location>
    <ligand>
        <name>Fe cation</name>
        <dbReference type="ChEBI" id="CHEBI:24875"/>
    </ligand>
</feature>
<dbReference type="GO" id="GO:0008080">
    <property type="term" value="F:N-acetyltransferase activity"/>
    <property type="evidence" value="ECO:0007669"/>
    <property type="project" value="InterPro"/>
</dbReference>
<keyword evidence="2 8" id="KW-0808">Transferase</keyword>
<dbReference type="GO" id="GO:0061711">
    <property type="term" value="F:tRNA N(6)-L-threonylcarbamoyladenine synthase activity"/>
    <property type="evidence" value="ECO:0007669"/>
    <property type="project" value="UniProtKB-EC"/>
</dbReference>
<dbReference type="Pfam" id="PF00583">
    <property type="entry name" value="Acetyltransf_1"/>
    <property type="match status" value="1"/>
</dbReference>
<dbReference type="Gene3D" id="3.30.420.40">
    <property type="match status" value="2"/>
</dbReference>
<dbReference type="PRINTS" id="PR00789">
    <property type="entry name" value="OSIALOPTASE"/>
</dbReference>
<dbReference type="InterPro" id="IPR017861">
    <property type="entry name" value="KAE1/TsaD"/>
</dbReference>
<dbReference type="GO" id="GO:0002949">
    <property type="term" value="P:tRNA threonylcarbamoyladenosine modification"/>
    <property type="evidence" value="ECO:0007669"/>
    <property type="project" value="UniProtKB-UniRule"/>
</dbReference>
<feature type="binding site" evidence="8">
    <location>
        <begin position="303"/>
        <end position="307"/>
    </location>
    <ligand>
        <name>substrate</name>
    </ligand>
</feature>
<feature type="binding site" evidence="8">
    <location>
        <position position="350"/>
    </location>
    <ligand>
        <name>substrate</name>
    </ligand>
</feature>
<dbReference type="NCBIfam" id="TIGR03723">
    <property type="entry name" value="T6A_TsaD_YgjD"/>
    <property type="match status" value="1"/>
</dbReference>
<dbReference type="AlphaFoldDB" id="A0A543I570"/>
<dbReference type="HAMAP" id="MF_01445">
    <property type="entry name" value="TsaD"/>
    <property type="match status" value="1"/>
</dbReference>
<protein>
    <recommendedName>
        <fullName evidence="8">tRNA N6-adenosine threonylcarbamoyltransferase</fullName>
        <ecNumber evidence="8">2.3.1.234</ecNumber>
    </recommendedName>
    <alternativeName>
        <fullName evidence="8">N6-L-threonylcarbamoyladenine synthase</fullName>
        <shortName evidence="8">t(6)A synthase</shortName>
    </alternativeName>
    <alternativeName>
        <fullName evidence="8">t(6)A37 threonylcarbamoyladenosine biosynthesis protein TsaD</fullName>
    </alternativeName>
    <alternativeName>
        <fullName evidence="8">tRNA threonylcarbamoyladenosine biosynthesis protein TsaD</fullName>
    </alternativeName>
</protein>
<comment type="cofactor">
    <cofactor evidence="8">
        <name>Fe(2+)</name>
        <dbReference type="ChEBI" id="CHEBI:29033"/>
    </cofactor>
    <text evidence="8">Binds 1 Fe(2+) ion per subunit.</text>
</comment>
<feature type="binding site" evidence="8">
    <location>
        <position position="337"/>
    </location>
    <ligand>
        <name>substrate</name>
    </ligand>
</feature>
<dbReference type="Gene3D" id="3.40.630.30">
    <property type="match status" value="1"/>
</dbReference>
<evidence type="ECO:0000256" key="5">
    <source>
        <dbReference type="ARBA" id="ARBA00023004"/>
    </source>
</evidence>
<dbReference type="CDD" id="cd24133">
    <property type="entry name" value="ASKHA_NBD_TsaD_bac"/>
    <property type="match status" value="1"/>
</dbReference>
<accession>A0A543I570</accession>
<feature type="binding site" evidence="8">
    <location>
        <position position="280"/>
    </location>
    <ligand>
        <name>Fe cation</name>
        <dbReference type="ChEBI" id="CHEBI:24875"/>
    </ligand>
</feature>
<dbReference type="Proteomes" id="UP000318331">
    <property type="component" value="Unassembled WGS sequence"/>
</dbReference>
<comment type="similarity">
    <text evidence="8">Belongs to the KAE1 / TsaD family.</text>
</comment>
<dbReference type="NCBIfam" id="TIGR01575">
    <property type="entry name" value="rimI"/>
    <property type="match status" value="1"/>
</dbReference>
<evidence type="ECO:0000256" key="3">
    <source>
        <dbReference type="ARBA" id="ARBA00022694"/>
    </source>
</evidence>
<dbReference type="FunFam" id="3.30.420.40:FF:000012">
    <property type="entry name" value="tRNA N6-adenosine threonylcarbamoyltransferase"/>
    <property type="match status" value="1"/>
</dbReference>
<dbReference type="GO" id="GO:0005506">
    <property type="term" value="F:iron ion binding"/>
    <property type="evidence" value="ECO:0007669"/>
    <property type="project" value="UniProtKB-UniRule"/>
</dbReference>
<keyword evidence="3 8" id="KW-0819">tRNA processing</keyword>
<evidence type="ECO:0000256" key="6">
    <source>
        <dbReference type="ARBA" id="ARBA00023315"/>
    </source>
</evidence>
<comment type="function">
    <text evidence="8">Required for the formation of a threonylcarbamoyl group on adenosine at position 37 (t(6)A37) in tRNAs that read codons beginning with adenine. Is involved in the transfer of the threonylcarbamoyl moiety of threonylcarbamoyl-AMP (TC-AMP) to the N6 group of A37, together with TsaE and TsaB. TsaD likely plays a direct catalytic role in this reaction.</text>
</comment>
<dbReference type="PROSITE" id="PS51186">
    <property type="entry name" value="GNAT"/>
    <property type="match status" value="1"/>
</dbReference>
<keyword evidence="11" id="KW-1185">Reference proteome</keyword>
<dbReference type="EMBL" id="VFPN01000001">
    <property type="protein sequence ID" value="TQM65727.1"/>
    <property type="molecule type" value="Genomic_DNA"/>
</dbReference>
<dbReference type="NCBIfam" id="TIGR00329">
    <property type="entry name" value="gcp_kae1"/>
    <property type="match status" value="1"/>
</dbReference>
<dbReference type="CDD" id="cd04301">
    <property type="entry name" value="NAT_SF"/>
    <property type="match status" value="1"/>
</dbReference>
<evidence type="ECO:0000256" key="4">
    <source>
        <dbReference type="ARBA" id="ARBA00022723"/>
    </source>
</evidence>
<comment type="caution">
    <text evidence="10">The sequence shown here is derived from an EMBL/GenBank/DDBJ whole genome shotgun (WGS) entry which is preliminary data.</text>
</comment>
<dbReference type="OrthoDB" id="9806197at2"/>
<keyword evidence="6 8" id="KW-0012">Acyltransferase</keyword>
<feature type="binding site" evidence="8">
    <location>
        <position position="449"/>
    </location>
    <ligand>
        <name>substrate</name>
    </ligand>
</feature>
<dbReference type="InterPro" id="IPR000905">
    <property type="entry name" value="Gcp-like_dom"/>
</dbReference>
<feature type="binding site" evidence="8">
    <location>
        <position position="276"/>
    </location>
    <ligand>
        <name>Fe cation</name>
        <dbReference type="ChEBI" id="CHEBI:24875"/>
    </ligand>
</feature>
<name>A0A543I570_9MICO</name>
<evidence type="ECO:0000256" key="8">
    <source>
        <dbReference type="HAMAP-Rule" id="MF_01445"/>
    </source>
</evidence>
<dbReference type="InterPro" id="IPR006464">
    <property type="entry name" value="AcTrfase_RimI/Ard1"/>
</dbReference>
<sequence length="515" mass="54080">MSAAEGAAPVLRNATRDDLDAIMLIENSSFGREAWSRAAMTEELSGSHRHYIVAVLPADGPAPERVVGYAGLLSARGSGEGDIQTIALAVEHRGYGTGRRMLRALVTEARDRGASRIFLEVRADNPVARGLYESDGFEQIGVRPRYYQPDNVDAIMMRLTLRNRSAPLVLGIETSCDETGIGIVRGDTLLANAIASSMDEHARYGGVVPEVAARAHVEALRPTLDRALADAGVAYDDLDAIAVTSGPGLSGALMVGVSAAKALAISLDKPLYAVNHLVGHVGADVLRTGDEHDPIEFPTVALLVSGGHTSLLLARDLVSDVELLGETIDDAAGEAFDKVARVLGLPYPGGPQIDRVAASGNPKAIRFPRGLTLPKDMAKHRYDFSFSGLKTAVARWVERAQDAGEEVPVADVAASFREAVADVLIGKAIAACRDTGVPRLLLGGGVVANARVRELAVERAAAAGIELRIPPLSLCTDNGAMIAALGAQLIMAGYKPSGVGFGADSTLPVTEIQVR</sequence>
<keyword evidence="5 8" id="KW-0408">Iron</keyword>
<dbReference type="InterPro" id="IPR017860">
    <property type="entry name" value="Peptidase_M22_CS"/>
</dbReference>
<evidence type="ECO:0000256" key="2">
    <source>
        <dbReference type="ARBA" id="ARBA00022679"/>
    </source>
</evidence>
<evidence type="ECO:0000256" key="7">
    <source>
        <dbReference type="ARBA" id="ARBA00048117"/>
    </source>
</evidence>
<dbReference type="FunFam" id="3.30.420.40:FF:000040">
    <property type="entry name" value="tRNA N6-adenosine threonylcarbamoyltransferase"/>
    <property type="match status" value="1"/>
</dbReference>
<dbReference type="InterPro" id="IPR000182">
    <property type="entry name" value="GNAT_dom"/>
</dbReference>
<dbReference type="InterPro" id="IPR043129">
    <property type="entry name" value="ATPase_NBD"/>
</dbReference>
<reference evidence="10 11" key="1">
    <citation type="submission" date="2019-06" db="EMBL/GenBank/DDBJ databases">
        <title>Sequencing the genomes of 1000 actinobacteria strains.</title>
        <authorList>
            <person name="Klenk H.-P."/>
        </authorList>
    </citation>
    <scope>NUCLEOTIDE SEQUENCE [LARGE SCALE GENOMIC DNA]</scope>
    <source>
        <strain evidence="10 11">DSM 18031</strain>
    </source>
</reference>
<evidence type="ECO:0000313" key="10">
    <source>
        <dbReference type="EMBL" id="TQM65727.1"/>
    </source>
</evidence>
<dbReference type="InterPro" id="IPR016181">
    <property type="entry name" value="Acyl_CoA_acyltransferase"/>
</dbReference>
<comment type="catalytic activity">
    <reaction evidence="7 8">
        <text>L-threonylcarbamoyladenylate + adenosine(37) in tRNA = N(6)-L-threonylcarbamoyladenosine(37) in tRNA + AMP + H(+)</text>
        <dbReference type="Rhea" id="RHEA:37059"/>
        <dbReference type="Rhea" id="RHEA-COMP:10162"/>
        <dbReference type="Rhea" id="RHEA-COMP:10163"/>
        <dbReference type="ChEBI" id="CHEBI:15378"/>
        <dbReference type="ChEBI" id="CHEBI:73682"/>
        <dbReference type="ChEBI" id="CHEBI:74411"/>
        <dbReference type="ChEBI" id="CHEBI:74418"/>
        <dbReference type="ChEBI" id="CHEBI:456215"/>
        <dbReference type="EC" id="2.3.1.234"/>
    </reaction>
</comment>
<evidence type="ECO:0000313" key="11">
    <source>
        <dbReference type="Proteomes" id="UP000318331"/>
    </source>
</evidence>
<proteinExistence type="inferred from homology"/>
<dbReference type="RefSeq" id="WP_141915605.1">
    <property type="nucleotide sequence ID" value="NZ_BAAAYS010000001.1"/>
</dbReference>
<comment type="subcellular location">
    <subcellularLocation>
        <location evidence="8">Cytoplasm</location>
    </subcellularLocation>
</comment>
<dbReference type="SUPFAM" id="SSF55729">
    <property type="entry name" value="Acyl-CoA N-acyltransferases (Nat)"/>
    <property type="match status" value="1"/>
</dbReference>
<dbReference type="PROSITE" id="PS01016">
    <property type="entry name" value="GLYCOPROTEASE"/>
    <property type="match status" value="1"/>
</dbReference>
<dbReference type="PANTHER" id="PTHR11735:SF6">
    <property type="entry name" value="TRNA N6-ADENOSINE THREONYLCARBAMOYLTRANSFERASE, MITOCHONDRIAL"/>
    <property type="match status" value="1"/>
</dbReference>
<keyword evidence="4 8" id="KW-0479">Metal-binding</keyword>